<dbReference type="RefSeq" id="WP_113676724.1">
    <property type="nucleotide sequence ID" value="NZ_CP030261.1"/>
</dbReference>
<keyword evidence="2" id="KW-1185">Reference proteome</keyword>
<accession>A0A344LP03</accession>
<dbReference type="KEGG" id="ffl:HYN86_03115"/>
<proteinExistence type="predicted"/>
<evidence type="ECO:0000313" key="2">
    <source>
        <dbReference type="Proteomes" id="UP000251561"/>
    </source>
</evidence>
<evidence type="ECO:0000313" key="1">
    <source>
        <dbReference type="EMBL" id="AXB55645.1"/>
    </source>
</evidence>
<sequence>MKKHIKYLIVLFLTFVVIAGDGTLYSQSKSAEYYESSFVVLRRELNLKSSRLYKFVQVASWNKTRFSIVLNFLKTKNAFTFQIKKLQKLQNLLHQKLISFINQSVFINEIIISKHFGKSLYTA</sequence>
<name>A0A344LP03_9FLAO</name>
<reference evidence="1 2" key="1">
    <citation type="submission" date="2018-06" db="EMBL/GenBank/DDBJ databases">
        <title>Genome sequencing of Flavobacterium.</title>
        <authorList>
            <person name="Baek M.-G."/>
            <person name="Yi H."/>
        </authorList>
    </citation>
    <scope>NUCLEOTIDE SEQUENCE [LARGE SCALE GENOMIC DNA]</scope>
    <source>
        <strain evidence="1 2">HYN0086</strain>
    </source>
</reference>
<gene>
    <name evidence="1" type="ORF">HYN86_03115</name>
</gene>
<protein>
    <submittedName>
        <fullName evidence="1">Uncharacterized protein</fullName>
    </submittedName>
</protein>
<organism evidence="1 2">
    <name type="scientific">Flavobacterium fluviale</name>
    <dbReference type="NCBI Taxonomy" id="2249356"/>
    <lineage>
        <taxon>Bacteria</taxon>
        <taxon>Pseudomonadati</taxon>
        <taxon>Bacteroidota</taxon>
        <taxon>Flavobacteriia</taxon>
        <taxon>Flavobacteriales</taxon>
        <taxon>Flavobacteriaceae</taxon>
        <taxon>Flavobacterium</taxon>
    </lineage>
</organism>
<dbReference type="OrthoDB" id="1358646at2"/>
<dbReference type="EMBL" id="CP030261">
    <property type="protein sequence ID" value="AXB55645.1"/>
    <property type="molecule type" value="Genomic_DNA"/>
</dbReference>
<dbReference type="AlphaFoldDB" id="A0A344LP03"/>
<dbReference type="Proteomes" id="UP000251561">
    <property type="component" value="Chromosome"/>
</dbReference>